<comment type="caution">
    <text evidence="2">The sequence shown here is derived from an EMBL/GenBank/DDBJ whole genome shotgun (WGS) entry which is preliminary data.</text>
</comment>
<feature type="region of interest" description="Disordered" evidence="1">
    <location>
        <begin position="534"/>
        <end position="581"/>
    </location>
</feature>
<protein>
    <submittedName>
        <fullName evidence="2">Uncharacterized protein</fullName>
    </submittedName>
</protein>
<reference evidence="2" key="1">
    <citation type="submission" date="2022-08" db="EMBL/GenBank/DDBJ databases">
        <title>A Global Phylogenomic Analysis of the Shiitake Genus Lentinula.</title>
        <authorList>
            <consortium name="DOE Joint Genome Institute"/>
            <person name="Sierra-Patev S."/>
            <person name="Min B."/>
            <person name="Naranjo-Ortiz M."/>
            <person name="Looney B."/>
            <person name="Konkel Z."/>
            <person name="Slot J.C."/>
            <person name="Sakamoto Y."/>
            <person name="Steenwyk J.L."/>
            <person name="Rokas A."/>
            <person name="Carro J."/>
            <person name="Camarero S."/>
            <person name="Ferreira P."/>
            <person name="Molpeceres G."/>
            <person name="Ruiz-Duenas F.J."/>
            <person name="Serrano A."/>
            <person name="Henrissat B."/>
            <person name="Drula E."/>
            <person name="Hughes K.W."/>
            <person name="Mata J.L."/>
            <person name="Ishikawa N.K."/>
            <person name="Vargas-Isla R."/>
            <person name="Ushijima S."/>
            <person name="Smith C.A."/>
            <person name="Ahrendt S."/>
            <person name="Andreopoulos W."/>
            <person name="He G."/>
            <person name="Labutti K."/>
            <person name="Lipzen A."/>
            <person name="Ng V."/>
            <person name="Riley R."/>
            <person name="Sandor L."/>
            <person name="Barry K."/>
            <person name="Martinez A.T."/>
            <person name="Xiao Y."/>
            <person name="Gibbons J.G."/>
            <person name="Terashima K."/>
            <person name="Grigoriev I.V."/>
            <person name="Hibbett D.S."/>
        </authorList>
    </citation>
    <scope>NUCLEOTIDE SEQUENCE</scope>
    <source>
        <strain evidence="2">JLM2183</strain>
    </source>
</reference>
<name>A0A9W9DQJ5_9AGAR</name>
<dbReference type="OrthoDB" id="3054289at2759"/>
<evidence type="ECO:0000313" key="3">
    <source>
        <dbReference type="Proteomes" id="UP001150266"/>
    </source>
</evidence>
<accession>A0A9W9DQJ5</accession>
<evidence type="ECO:0000313" key="2">
    <source>
        <dbReference type="EMBL" id="KAJ4481278.1"/>
    </source>
</evidence>
<feature type="region of interest" description="Disordered" evidence="1">
    <location>
        <begin position="473"/>
        <end position="520"/>
    </location>
</feature>
<feature type="compositionally biased region" description="Polar residues" evidence="1">
    <location>
        <begin position="1"/>
        <end position="17"/>
    </location>
</feature>
<keyword evidence="3" id="KW-1185">Reference proteome</keyword>
<sequence length="834" mass="88959">MSFLFSRSNSHSTSDTDLSPFPPYTPHTLSTLLASFTTDESGSFVGTVFPPVTLSSGSSSPGYGFLSMYPTLILGIDDLHELVQLVSKYLDVETPFVFSNGATTAEGGASVAIDLDAGRVKRLIDKYVGYLLSKSAKASKSGQVIDFDDEARFAGPHELGMLLRWGLARVVRIETSSSPNPTSPTQTSGNRSLCRGLIPYLAYLNWAKQESVFSYPSTHFGSLLDTRTRISVPVKTRDEFGIEELVWKEDYKEVMPPSLKETLLTLFALLAKLVAHSAKSGATPPGLSPLFGPLLFGLGPLPSDSISSSSLSPSSSTHSPTPTPTTPDPTSFESTYTSYLRSVHATEHCLLSFIRWQDTPSSLGGGGSGTGGVPGRLKEWIKDYPRTLSGHTRVLAIAELLGSGGYRNQEQHSLGPRKGVKTLRVLAVRRTVPVYDRDLVRSSARWGLSSYAAGGLSENGLPRNKEWGRIAPPVQVQQGSGDKGKAGKMSPKYSESYRKRMNIPPGVEPGSSPYAPPLSSLSSSTSSYSSSFSFSSSYASPSSPLTRSTSRTSTYSFTETSSPTSSSPTSPSTSHPSSQSRFRTLTDAHWGAFESSGFLSPPSISSRGGKDIDSALKFDLTESARKARTARRGRESVNWGDFVNGGFDLGESRSGGANPLSLSTSSSSTSNYGYGYENGGDPSKSYVGADGRLTDVGEFALDTGLDAALQFNFSEFGILHSRKVLGDKDKEGKGERGERERTITGVSLGKRLKKKEKPLPPFTYDSTPLLLPGSETLIEAAFVDVFTDLVSWGFAELGLGSGSGSSPGSQGELPGGLGLGLLGDLVMGMFNTSQ</sequence>
<gene>
    <name evidence="2" type="ORF">J3R30DRAFT_2428301</name>
</gene>
<feature type="region of interest" description="Disordered" evidence="1">
    <location>
        <begin position="307"/>
        <end position="333"/>
    </location>
</feature>
<proteinExistence type="predicted"/>
<dbReference type="Proteomes" id="UP001150266">
    <property type="component" value="Unassembled WGS sequence"/>
</dbReference>
<dbReference type="AlphaFoldDB" id="A0A9W9DQJ5"/>
<feature type="region of interest" description="Disordered" evidence="1">
    <location>
        <begin position="1"/>
        <end position="20"/>
    </location>
</feature>
<dbReference type="InterPro" id="IPR037508">
    <property type="entry name" value="Msb1/Mug8"/>
</dbReference>
<organism evidence="2 3">
    <name type="scientific">Lentinula aciculospora</name>
    <dbReference type="NCBI Taxonomy" id="153920"/>
    <lineage>
        <taxon>Eukaryota</taxon>
        <taxon>Fungi</taxon>
        <taxon>Dikarya</taxon>
        <taxon>Basidiomycota</taxon>
        <taxon>Agaricomycotina</taxon>
        <taxon>Agaricomycetes</taxon>
        <taxon>Agaricomycetidae</taxon>
        <taxon>Agaricales</taxon>
        <taxon>Marasmiineae</taxon>
        <taxon>Omphalotaceae</taxon>
        <taxon>Lentinula</taxon>
    </lineage>
</organism>
<feature type="compositionally biased region" description="Low complexity" evidence="1">
    <location>
        <begin position="307"/>
        <end position="320"/>
    </location>
</feature>
<feature type="compositionally biased region" description="Low complexity" evidence="1">
    <location>
        <begin position="511"/>
        <end position="520"/>
    </location>
</feature>
<dbReference type="PANTHER" id="PTHR28093">
    <property type="entry name" value="MORPHOGENESIS-RELATED PROTEIN MSB1"/>
    <property type="match status" value="1"/>
</dbReference>
<dbReference type="PANTHER" id="PTHR28093:SF1">
    <property type="entry name" value="MORPHOGENESIS-RELATED PROTEIN MSB1"/>
    <property type="match status" value="1"/>
</dbReference>
<evidence type="ECO:0000256" key="1">
    <source>
        <dbReference type="SAM" id="MobiDB-lite"/>
    </source>
</evidence>
<dbReference type="EMBL" id="JAOTPV010000006">
    <property type="protein sequence ID" value="KAJ4481278.1"/>
    <property type="molecule type" value="Genomic_DNA"/>
</dbReference>